<organism evidence="3">
    <name type="scientific">Lotharella oceanica</name>
    <dbReference type="NCBI Taxonomy" id="641309"/>
    <lineage>
        <taxon>Eukaryota</taxon>
        <taxon>Sar</taxon>
        <taxon>Rhizaria</taxon>
        <taxon>Cercozoa</taxon>
        <taxon>Chlorarachniophyceae</taxon>
        <taxon>Lotharella</taxon>
    </lineage>
</organism>
<dbReference type="PANTHER" id="PTHR11014:SF169">
    <property type="entry name" value="CLAN MH, FAMILY M20, PEPTIDASE T-LIKE METALLOPEPTIDASE"/>
    <property type="match status" value="1"/>
</dbReference>
<evidence type="ECO:0000313" key="3">
    <source>
        <dbReference type="EMBL" id="CAD9772706.1"/>
    </source>
</evidence>
<evidence type="ECO:0000259" key="2">
    <source>
        <dbReference type="Pfam" id="PF07687"/>
    </source>
</evidence>
<dbReference type="InterPro" id="IPR002933">
    <property type="entry name" value="Peptidase_M20"/>
</dbReference>
<dbReference type="Gene3D" id="3.40.630.10">
    <property type="entry name" value="Zn peptidases"/>
    <property type="match status" value="1"/>
</dbReference>
<proteinExistence type="predicted"/>
<evidence type="ECO:0000256" key="1">
    <source>
        <dbReference type="SAM" id="MobiDB-lite"/>
    </source>
</evidence>
<dbReference type="Pfam" id="PF07687">
    <property type="entry name" value="M20_dimer"/>
    <property type="match status" value="1"/>
</dbReference>
<dbReference type="AlphaFoldDB" id="A0A7S2XH06"/>
<dbReference type="PANTHER" id="PTHR11014">
    <property type="entry name" value="PEPTIDASE M20 FAMILY MEMBER"/>
    <property type="match status" value="1"/>
</dbReference>
<feature type="domain" description="Peptidase M20 dimerisation" evidence="2">
    <location>
        <begin position="215"/>
        <end position="326"/>
    </location>
</feature>
<sequence length="451" mass="47268">MPRTALFSSLVASSRTFRHLLHSNPYVSNDEAWTAKKIVDFLAGGAGIPGVRGIQPLRTGCGGHGLVYELRGSLCKASEEYPPTVLLRSDIDALPLTERPSSSSDAKSKRAPVSSRPGAHHACGHDGHTAMLSAALLWLSEHPEILGGGRVIAVFQPAEETGDGAKAMIEAERAIAGSPDASLFGIRSISRGAFAFHNIPGRPFGEVLFVRQGVAARASTGLEVRVVGAASHASEPHLGRSPMPVLAALAQRASTIPQEVQRTSGQSLAGPGGAALVTPVHMHVGNAGDFGVLPASGKLCLTLRADNTHAVEALVEAVRDAAEEEATLAGGGYEIAMERIEPFPAVVNSRGTTDILTRAVTAVGSSSSSWKSVGDFVERCGATEMEKPFPWSEDFAHFTSECGSGALVGLGAGEQWSALHAEDYDFNDELLPLGAVLWVEIAREALKPTPQ</sequence>
<dbReference type="GO" id="GO:0016787">
    <property type="term" value="F:hydrolase activity"/>
    <property type="evidence" value="ECO:0007669"/>
    <property type="project" value="InterPro"/>
</dbReference>
<feature type="region of interest" description="Disordered" evidence="1">
    <location>
        <begin position="96"/>
        <end position="124"/>
    </location>
</feature>
<dbReference type="InterPro" id="IPR036264">
    <property type="entry name" value="Bact_exopeptidase_dim_dom"/>
</dbReference>
<accession>A0A7S2XH06</accession>
<gene>
    <name evidence="3" type="ORF">LSP00402_LOCUS16696</name>
</gene>
<dbReference type="EMBL" id="HBHP01026944">
    <property type="protein sequence ID" value="CAD9772706.1"/>
    <property type="molecule type" value="Transcribed_RNA"/>
</dbReference>
<dbReference type="Gene3D" id="3.30.70.360">
    <property type="match status" value="1"/>
</dbReference>
<protein>
    <recommendedName>
        <fullName evidence="2">Peptidase M20 dimerisation domain-containing protein</fullName>
    </recommendedName>
</protein>
<name>A0A7S2XH06_9EUKA</name>
<dbReference type="SUPFAM" id="SSF53187">
    <property type="entry name" value="Zn-dependent exopeptidases"/>
    <property type="match status" value="1"/>
</dbReference>
<dbReference type="InterPro" id="IPR017439">
    <property type="entry name" value="Amidohydrolase"/>
</dbReference>
<dbReference type="Pfam" id="PF01546">
    <property type="entry name" value="Peptidase_M20"/>
    <property type="match status" value="1"/>
</dbReference>
<dbReference type="SUPFAM" id="SSF55031">
    <property type="entry name" value="Bacterial exopeptidase dimerisation domain"/>
    <property type="match status" value="1"/>
</dbReference>
<reference evidence="3" key="1">
    <citation type="submission" date="2021-01" db="EMBL/GenBank/DDBJ databases">
        <authorList>
            <person name="Corre E."/>
            <person name="Pelletier E."/>
            <person name="Niang G."/>
            <person name="Scheremetjew M."/>
            <person name="Finn R."/>
            <person name="Kale V."/>
            <person name="Holt S."/>
            <person name="Cochrane G."/>
            <person name="Meng A."/>
            <person name="Brown T."/>
            <person name="Cohen L."/>
        </authorList>
    </citation>
    <scope>NUCLEOTIDE SEQUENCE</scope>
    <source>
        <strain evidence="3">CCMP622</strain>
    </source>
</reference>
<dbReference type="InterPro" id="IPR011650">
    <property type="entry name" value="Peptidase_M20_dimer"/>
</dbReference>